<evidence type="ECO:0000313" key="2">
    <source>
        <dbReference type="Proteomes" id="UP000510821"/>
    </source>
</evidence>
<proteinExistence type="predicted"/>
<dbReference type="KEGG" id="flt:Sv326_0092"/>
<reference evidence="2" key="1">
    <citation type="submission" date="2020-07" db="EMBL/GenBank/DDBJ databases">
        <title>Metabolic diversity and evolutionary history of the archaeal phylum ###Micrarchaeota### uncovered from a freshwater lake metagenome.</title>
        <authorList>
            <person name="Kadnikov V.V."/>
            <person name="Savvichev A.S."/>
            <person name="Mardanov A.V."/>
            <person name="Beletsky A.V."/>
            <person name="Chupakov A.V."/>
            <person name="Kokryatskaya N.M."/>
            <person name="Pimenov N.V."/>
            <person name="Ravin N.V."/>
        </authorList>
    </citation>
    <scope>NUCLEOTIDE SEQUENCE [LARGE SCALE GENOMIC DNA]</scope>
</reference>
<protein>
    <submittedName>
        <fullName evidence="1">Uncharacterized protein</fullName>
    </submittedName>
</protein>
<evidence type="ECO:0000313" key="1">
    <source>
        <dbReference type="EMBL" id="QLJ52267.1"/>
    </source>
</evidence>
<sequence>MNRYLIVALLVIVAAVALYALYGTEQTASLSDFKKELSNTEKVSIVMDTRYSELTGPVMQCGISLARTIGELGKLPDNFAYEGDNCFYSKVGSMNATQNSSIKECESMLTGSVVFYIKYNSARNATSFYKSKAVIEGDGDFLNNCQLASMIGG</sequence>
<accession>A0A7D5XP87</accession>
<dbReference type="EMBL" id="CP058998">
    <property type="protein sequence ID" value="QLJ52267.1"/>
    <property type="molecule type" value="Genomic_DNA"/>
</dbReference>
<dbReference type="Proteomes" id="UP000510821">
    <property type="component" value="Chromosome"/>
</dbReference>
<gene>
    <name evidence="1" type="ORF">Sv326_0092</name>
</gene>
<dbReference type="AlphaFoldDB" id="A0A7D5XP87"/>
<organism evidence="1 2">
    <name type="scientific">Fermentimicrarchaeum limneticum</name>
    <dbReference type="NCBI Taxonomy" id="2795018"/>
    <lineage>
        <taxon>Archaea</taxon>
        <taxon>Candidatus Micrarchaeota</taxon>
        <taxon>Candidatus Fermentimicrarchaeales</taxon>
        <taxon>Candidatus Fermentimicrarchaeaceae</taxon>
        <taxon>Candidatus Fermentimicrarchaeum</taxon>
    </lineage>
</organism>
<name>A0A7D5XP87_FERL1</name>